<name>A0AAN9E7F5_CROPI</name>
<evidence type="ECO:0000313" key="2">
    <source>
        <dbReference type="Proteomes" id="UP001372338"/>
    </source>
</evidence>
<dbReference type="EMBL" id="JAYWIO010000008">
    <property type="protein sequence ID" value="KAK7247475.1"/>
    <property type="molecule type" value="Genomic_DNA"/>
</dbReference>
<protein>
    <submittedName>
        <fullName evidence="1">Uncharacterized protein</fullName>
    </submittedName>
</protein>
<accession>A0AAN9E7F5</accession>
<dbReference type="Proteomes" id="UP001372338">
    <property type="component" value="Unassembled WGS sequence"/>
</dbReference>
<proteinExistence type="predicted"/>
<dbReference type="AlphaFoldDB" id="A0AAN9E7F5"/>
<reference evidence="1 2" key="1">
    <citation type="submission" date="2024-01" db="EMBL/GenBank/DDBJ databases">
        <title>The genomes of 5 underutilized Papilionoideae crops provide insights into root nodulation and disease resistanc.</title>
        <authorList>
            <person name="Yuan L."/>
        </authorList>
    </citation>
    <scope>NUCLEOTIDE SEQUENCE [LARGE SCALE GENOMIC DNA]</scope>
    <source>
        <strain evidence="1">ZHUSHIDOU_FW_LH</strain>
        <tissue evidence="1">Leaf</tissue>
    </source>
</reference>
<evidence type="ECO:0000313" key="1">
    <source>
        <dbReference type="EMBL" id="KAK7247475.1"/>
    </source>
</evidence>
<sequence>MLRHHIKSYFFNNYQHNDSIYSGCINFFGIDLRCAGHVWIDEILLGFIVCLDCLGKSKESICLLFVDQYTKMVERGFIEKQNCKVYQNL</sequence>
<organism evidence="1 2">
    <name type="scientific">Crotalaria pallida</name>
    <name type="common">Smooth rattlebox</name>
    <name type="synonym">Crotalaria striata</name>
    <dbReference type="NCBI Taxonomy" id="3830"/>
    <lineage>
        <taxon>Eukaryota</taxon>
        <taxon>Viridiplantae</taxon>
        <taxon>Streptophyta</taxon>
        <taxon>Embryophyta</taxon>
        <taxon>Tracheophyta</taxon>
        <taxon>Spermatophyta</taxon>
        <taxon>Magnoliopsida</taxon>
        <taxon>eudicotyledons</taxon>
        <taxon>Gunneridae</taxon>
        <taxon>Pentapetalae</taxon>
        <taxon>rosids</taxon>
        <taxon>fabids</taxon>
        <taxon>Fabales</taxon>
        <taxon>Fabaceae</taxon>
        <taxon>Papilionoideae</taxon>
        <taxon>50 kb inversion clade</taxon>
        <taxon>genistoids sensu lato</taxon>
        <taxon>core genistoids</taxon>
        <taxon>Crotalarieae</taxon>
        <taxon>Crotalaria</taxon>
    </lineage>
</organism>
<gene>
    <name evidence="1" type="ORF">RIF29_42358</name>
</gene>
<keyword evidence="2" id="KW-1185">Reference proteome</keyword>
<comment type="caution">
    <text evidence="1">The sequence shown here is derived from an EMBL/GenBank/DDBJ whole genome shotgun (WGS) entry which is preliminary data.</text>
</comment>